<keyword evidence="2" id="KW-0442">Lipid degradation</keyword>
<dbReference type="Proteomes" id="UP000509303">
    <property type="component" value="Chromosome"/>
</dbReference>
<feature type="chain" id="PRO_5028907703" evidence="4">
    <location>
        <begin position="30"/>
        <end position="418"/>
    </location>
</feature>
<evidence type="ECO:0000256" key="1">
    <source>
        <dbReference type="ARBA" id="ARBA00022801"/>
    </source>
</evidence>
<evidence type="ECO:0000256" key="3">
    <source>
        <dbReference type="ARBA" id="ARBA00023098"/>
    </source>
</evidence>
<reference evidence="5 6" key="1">
    <citation type="submission" date="2020-06" db="EMBL/GenBank/DDBJ databases">
        <title>Genome mining for natural products.</title>
        <authorList>
            <person name="Zhang B."/>
            <person name="Shi J."/>
            <person name="Ge H."/>
        </authorList>
    </citation>
    <scope>NUCLEOTIDE SEQUENCE [LARGE SCALE GENOMIC DNA]</scope>
    <source>
        <strain evidence="5 6">NA00687</strain>
    </source>
</reference>
<keyword evidence="3" id="KW-0443">Lipid metabolism</keyword>
<name>A0A7H8NDE8_9ACTN</name>
<keyword evidence="1 5" id="KW-0378">Hydrolase</keyword>
<dbReference type="Gene3D" id="3.40.50.1820">
    <property type="entry name" value="alpha/beta hydrolase"/>
    <property type="match status" value="1"/>
</dbReference>
<evidence type="ECO:0000256" key="4">
    <source>
        <dbReference type="SAM" id="SignalP"/>
    </source>
</evidence>
<dbReference type="PANTHER" id="PTHR10272">
    <property type="entry name" value="PLATELET-ACTIVATING FACTOR ACETYLHYDROLASE"/>
    <property type="match status" value="1"/>
</dbReference>
<keyword evidence="4" id="KW-0732">Signal</keyword>
<dbReference type="GO" id="GO:0016042">
    <property type="term" value="P:lipid catabolic process"/>
    <property type="evidence" value="ECO:0007669"/>
    <property type="project" value="UniProtKB-KW"/>
</dbReference>
<dbReference type="EMBL" id="CP054929">
    <property type="protein sequence ID" value="QKW52483.1"/>
    <property type="molecule type" value="Genomic_DNA"/>
</dbReference>
<dbReference type="Pfam" id="PF03403">
    <property type="entry name" value="PAF-AH_p_II"/>
    <property type="match status" value="1"/>
</dbReference>
<sequence>MKKITRGLATAIVTMAIAVPATLTGTASADQRTSGAPAVDRAAPFAEVAPGAHATGDAKHQKKGVRLALPRPTGRYAVGRDTLHLVDEHRKDPWVPTADRELMTSVYYPAKPGTGSRAGYGTYAEAKAVLAAQPDIGKLLTPRELSSTRTNGREDARPLRAGGPYPLVVLSPGYTMQRSSLTVLAEDLASRGYVVATVDHAYESGGSSFPGGRLLDCVSCDQVLPTGDLRRVSDGRAKDVSFLLDELSGPKASWRHADLIDDRRIGMAGHSIGGAGTAAAMAADPRVRAGINLDGTLFTPIPDKGLDGRPFMLVASDPKLMPPDLEDTSWEDGWKRLDGWKRWLTVTDAGHLSFTDWPVLAQQFGYTDPMAPLSGTRSQQITRAYVGAFFEQHLRGVPQPLLDGESPAHPEVVFEPKD</sequence>
<dbReference type="AlphaFoldDB" id="A0A7H8NDE8"/>
<evidence type="ECO:0000313" key="6">
    <source>
        <dbReference type="Proteomes" id="UP000509303"/>
    </source>
</evidence>
<evidence type="ECO:0000256" key="2">
    <source>
        <dbReference type="ARBA" id="ARBA00022963"/>
    </source>
</evidence>
<accession>A0A7H8NDE8</accession>
<evidence type="ECO:0000313" key="5">
    <source>
        <dbReference type="EMBL" id="QKW52483.1"/>
    </source>
</evidence>
<protein>
    <submittedName>
        <fullName evidence="5">Alpha/beta hydrolase</fullName>
    </submittedName>
</protein>
<dbReference type="SUPFAM" id="SSF53474">
    <property type="entry name" value="alpha/beta-Hydrolases"/>
    <property type="match status" value="1"/>
</dbReference>
<dbReference type="PANTHER" id="PTHR10272:SF0">
    <property type="entry name" value="PLATELET-ACTIVATING FACTOR ACETYLHYDROLASE"/>
    <property type="match status" value="1"/>
</dbReference>
<dbReference type="RefSeq" id="WP_176164196.1">
    <property type="nucleotide sequence ID" value="NZ_CP054929.1"/>
</dbReference>
<feature type="signal peptide" evidence="4">
    <location>
        <begin position="1"/>
        <end position="29"/>
    </location>
</feature>
<gene>
    <name evidence="5" type="ORF">HUT08_26395</name>
</gene>
<dbReference type="GO" id="GO:0003847">
    <property type="term" value="F:1-alkyl-2-acetylglycerophosphocholine esterase activity"/>
    <property type="evidence" value="ECO:0007669"/>
    <property type="project" value="TreeGrafter"/>
</dbReference>
<keyword evidence="6" id="KW-1185">Reference proteome</keyword>
<organism evidence="5 6">
    <name type="scientific">Streptomyces buecherae</name>
    <dbReference type="NCBI Taxonomy" id="2763006"/>
    <lineage>
        <taxon>Bacteria</taxon>
        <taxon>Bacillati</taxon>
        <taxon>Actinomycetota</taxon>
        <taxon>Actinomycetes</taxon>
        <taxon>Kitasatosporales</taxon>
        <taxon>Streptomycetaceae</taxon>
        <taxon>Streptomyces</taxon>
    </lineage>
</organism>
<dbReference type="InterPro" id="IPR029058">
    <property type="entry name" value="AB_hydrolase_fold"/>
</dbReference>
<proteinExistence type="predicted"/>